<proteinExistence type="predicted"/>
<accession>A0A953J7J9</accession>
<dbReference type="AlphaFoldDB" id="A0A953J7J9"/>
<dbReference type="GO" id="GO:0035438">
    <property type="term" value="F:cyclic-di-GMP binding"/>
    <property type="evidence" value="ECO:0007669"/>
    <property type="project" value="InterPro"/>
</dbReference>
<evidence type="ECO:0000259" key="1">
    <source>
        <dbReference type="Pfam" id="PF07238"/>
    </source>
</evidence>
<dbReference type="InterPro" id="IPR009875">
    <property type="entry name" value="PilZ_domain"/>
</dbReference>
<comment type="caution">
    <text evidence="2">The sequence shown here is derived from an EMBL/GenBank/DDBJ whole genome shotgun (WGS) entry which is preliminary data.</text>
</comment>
<evidence type="ECO:0000313" key="3">
    <source>
        <dbReference type="Proteomes" id="UP000705867"/>
    </source>
</evidence>
<name>A0A953J7J9_9BACT</name>
<dbReference type="EMBL" id="JAIOIV010000010">
    <property type="protein sequence ID" value="MBZ0154687.1"/>
    <property type="molecule type" value="Genomic_DNA"/>
</dbReference>
<gene>
    <name evidence="2" type="ORF">K8I29_00545</name>
</gene>
<sequence length="136" mass="15284">MKYELVHRPKPIAIEIESRDFRRFGETGDVVLKSPSCNASGQLVNISMNGLLGRFHHHSALPGLFGKVAVGVRLHGEERIFKVYGTVVRIQIAGTDPDSEYIEFAVKFSGLIPQEKHELKALVHTLRGRARKCPYF</sequence>
<dbReference type="Gene3D" id="2.40.10.220">
    <property type="entry name" value="predicted glycosyltransferase like domains"/>
    <property type="match status" value="1"/>
</dbReference>
<reference evidence="2" key="1">
    <citation type="journal article" date="2021" name="bioRxiv">
        <title>Unraveling nitrogen, sulfur and carbon metabolic pathways and microbial community transcriptional responses to substrate deprivation and toxicity stresses in a bioreactor mimicking anoxic brackish coastal sediment conditions.</title>
        <authorList>
            <person name="Martins P.D."/>
            <person name="Echeveste M.J."/>
            <person name="Arshad A."/>
            <person name="Kurth J."/>
            <person name="Ouboter H."/>
            <person name="Jetten M.S.M."/>
            <person name="Welte C.U."/>
        </authorList>
    </citation>
    <scope>NUCLEOTIDE SEQUENCE</scope>
    <source>
        <strain evidence="2">MAG_39</strain>
    </source>
</reference>
<reference evidence="2" key="2">
    <citation type="submission" date="2021-08" db="EMBL/GenBank/DDBJ databases">
        <authorList>
            <person name="Dalcin Martins P."/>
        </authorList>
    </citation>
    <scope>NUCLEOTIDE SEQUENCE</scope>
    <source>
        <strain evidence="2">MAG_39</strain>
    </source>
</reference>
<dbReference type="Proteomes" id="UP000705867">
    <property type="component" value="Unassembled WGS sequence"/>
</dbReference>
<feature type="domain" description="PilZ" evidence="1">
    <location>
        <begin position="18"/>
        <end position="123"/>
    </location>
</feature>
<dbReference type="Pfam" id="PF07238">
    <property type="entry name" value="PilZ"/>
    <property type="match status" value="1"/>
</dbReference>
<evidence type="ECO:0000313" key="2">
    <source>
        <dbReference type="EMBL" id="MBZ0154687.1"/>
    </source>
</evidence>
<protein>
    <submittedName>
        <fullName evidence="2">PilZ domain-containing protein</fullName>
    </submittedName>
</protein>
<organism evidence="2 3">
    <name type="scientific">Candidatus Nitrobium versatile</name>
    <dbReference type="NCBI Taxonomy" id="2884831"/>
    <lineage>
        <taxon>Bacteria</taxon>
        <taxon>Pseudomonadati</taxon>
        <taxon>Nitrospirota</taxon>
        <taxon>Nitrospiria</taxon>
        <taxon>Nitrospirales</taxon>
        <taxon>Nitrospiraceae</taxon>
        <taxon>Candidatus Nitrobium</taxon>
    </lineage>
</organism>